<reference evidence="1 2" key="1">
    <citation type="submission" date="2019-08" db="EMBL/GenBank/DDBJ databases">
        <title>In-depth cultivation of the pig gut microbiome towards novel bacterial diversity and tailored functional studies.</title>
        <authorList>
            <person name="Wylensek D."/>
            <person name="Hitch T.C.A."/>
            <person name="Clavel T."/>
        </authorList>
    </citation>
    <scope>NUCLEOTIDE SEQUENCE [LARGE SCALE GENOMIC DNA]</scope>
    <source>
        <strain evidence="1 2">RF-GAM-744-WT-7</strain>
    </source>
</reference>
<keyword evidence="2" id="KW-1185">Reference proteome</keyword>
<protein>
    <submittedName>
        <fullName evidence="1">Beta-carotene 15,15'-monooxygenase</fullName>
    </submittedName>
</protein>
<evidence type="ECO:0000313" key="1">
    <source>
        <dbReference type="EMBL" id="MST48725.1"/>
    </source>
</evidence>
<keyword evidence="1" id="KW-0560">Oxidoreductase</keyword>
<keyword evidence="1" id="KW-0503">Monooxygenase</keyword>
<accession>A0A7K0K125</accession>
<proteinExistence type="predicted"/>
<evidence type="ECO:0000313" key="2">
    <source>
        <dbReference type="Proteomes" id="UP000442535"/>
    </source>
</evidence>
<name>A0A7K0K125_9ACTO</name>
<organism evidence="1 2">
    <name type="scientific">Mobiluncus porci</name>
    <dbReference type="NCBI Taxonomy" id="2652278"/>
    <lineage>
        <taxon>Bacteria</taxon>
        <taxon>Bacillati</taxon>
        <taxon>Actinomycetota</taxon>
        <taxon>Actinomycetes</taxon>
        <taxon>Actinomycetales</taxon>
        <taxon>Actinomycetaceae</taxon>
        <taxon>Mobiluncus</taxon>
    </lineage>
</organism>
<sequence length="251" mass="25847">MGLSLQRKNFHGRKVSLLGGLALGAVLPVCQAKLAFDQSEAAGARVAVAALGSAAAGFFDDASDQDTKNKTTKGLRGHFSALKEGRVSPGLIKMLALIATAFLATKPRRDLLDWGAEAGVIAGGANLLNLLDLRPGRALKVAALAGIAGLVPSKHEAYLPRTRRVLVNLGGIAASLPTDLREITMLGDTGANALGAAVAATWVQGRSRGVKLLALAVIAGLTLASEKVSFSKIIETTPALKAFDDLGRLPA</sequence>
<dbReference type="AlphaFoldDB" id="A0A7K0K125"/>
<dbReference type="EMBL" id="VUMY01000001">
    <property type="protein sequence ID" value="MST48725.1"/>
    <property type="molecule type" value="Genomic_DNA"/>
</dbReference>
<comment type="caution">
    <text evidence="1">The sequence shown here is derived from an EMBL/GenBank/DDBJ whole genome shotgun (WGS) entry which is preliminary data.</text>
</comment>
<gene>
    <name evidence="1" type="ORF">FYJ63_00365</name>
</gene>
<dbReference type="Proteomes" id="UP000442535">
    <property type="component" value="Unassembled WGS sequence"/>
</dbReference>
<dbReference type="GO" id="GO:0004497">
    <property type="term" value="F:monooxygenase activity"/>
    <property type="evidence" value="ECO:0007669"/>
    <property type="project" value="UniProtKB-KW"/>
</dbReference>